<gene>
    <name evidence="2" type="ORF">Csa_3G816010</name>
</gene>
<dbReference type="EMBL" id="CM002924">
    <property type="protein sequence ID" value="KGN59388.1"/>
    <property type="molecule type" value="Genomic_DNA"/>
</dbReference>
<reference evidence="2 3" key="2">
    <citation type="journal article" date="2009" name="PLoS ONE">
        <title>An integrated genetic and cytogenetic map of the cucumber genome.</title>
        <authorList>
            <person name="Ren Y."/>
            <person name="Zhang Z."/>
            <person name="Liu J."/>
            <person name="Staub J.E."/>
            <person name="Han Y."/>
            <person name="Cheng Z."/>
            <person name="Li X."/>
            <person name="Lu J."/>
            <person name="Miao H."/>
            <person name="Kang H."/>
            <person name="Xie B."/>
            <person name="Gu X."/>
            <person name="Wang X."/>
            <person name="Du Y."/>
            <person name="Jin W."/>
            <person name="Huang S."/>
        </authorList>
    </citation>
    <scope>NUCLEOTIDE SEQUENCE [LARGE SCALE GENOMIC DNA]</scope>
    <source>
        <strain evidence="3">cv. 9930</strain>
    </source>
</reference>
<feature type="region of interest" description="Disordered" evidence="1">
    <location>
        <begin position="1"/>
        <end position="37"/>
    </location>
</feature>
<dbReference type="AlphaFoldDB" id="A0A0A0LC49"/>
<dbReference type="Proteomes" id="UP000029981">
    <property type="component" value="Chromosome 3"/>
</dbReference>
<reference evidence="2 3" key="4">
    <citation type="journal article" date="2011" name="BMC Genomics">
        <title>RNA-Seq improves annotation of protein-coding genes in the cucumber genome.</title>
        <authorList>
            <person name="Li Z."/>
            <person name="Zhang Z."/>
            <person name="Yan P."/>
            <person name="Huang S."/>
            <person name="Fei Z."/>
            <person name="Lin K."/>
        </authorList>
    </citation>
    <scope>NUCLEOTIDE SEQUENCE [LARGE SCALE GENOMIC DNA]</scope>
    <source>
        <strain evidence="3">cv. 9930</strain>
    </source>
</reference>
<evidence type="ECO:0000313" key="2">
    <source>
        <dbReference type="EMBL" id="KGN59388.1"/>
    </source>
</evidence>
<organism evidence="2 3">
    <name type="scientific">Cucumis sativus</name>
    <name type="common">Cucumber</name>
    <dbReference type="NCBI Taxonomy" id="3659"/>
    <lineage>
        <taxon>Eukaryota</taxon>
        <taxon>Viridiplantae</taxon>
        <taxon>Streptophyta</taxon>
        <taxon>Embryophyta</taxon>
        <taxon>Tracheophyta</taxon>
        <taxon>Spermatophyta</taxon>
        <taxon>Magnoliopsida</taxon>
        <taxon>eudicotyledons</taxon>
        <taxon>Gunneridae</taxon>
        <taxon>Pentapetalae</taxon>
        <taxon>rosids</taxon>
        <taxon>fabids</taxon>
        <taxon>Cucurbitales</taxon>
        <taxon>Cucurbitaceae</taxon>
        <taxon>Benincaseae</taxon>
        <taxon>Cucumis</taxon>
    </lineage>
</organism>
<name>A0A0A0LC49_CUCSA</name>
<reference evidence="2 3" key="1">
    <citation type="journal article" date="2009" name="Nat. Genet.">
        <title>The genome of the cucumber, Cucumis sativus L.</title>
        <authorList>
            <person name="Huang S."/>
            <person name="Li R."/>
            <person name="Zhang Z."/>
            <person name="Li L."/>
            <person name="Gu X."/>
            <person name="Fan W."/>
            <person name="Lucas W.J."/>
            <person name="Wang X."/>
            <person name="Xie B."/>
            <person name="Ni P."/>
            <person name="Ren Y."/>
            <person name="Zhu H."/>
            <person name="Li J."/>
            <person name="Lin K."/>
            <person name="Jin W."/>
            <person name="Fei Z."/>
            <person name="Li G."/>
            <person name="Staub J."/>
            <person name="Kilian A."/>
            <person name="van der Vossen E.A."/>
            <person name="Wu Y."/>
            <person name="Guo J."/>
            <person name="He J."/>
            <person name="Jia Z."/>
            <person name="Ren Y."/>
            <person name="Tian G."/>
            <person name="Lu Y."/>
            <person name="Ruan J."/>
            <person name="Qian W."/>
            <person name="Wang M."/>
            <person name="Huang Q."/>
            <person name="Li B."/>
            <person name="Xuan Z."/>
            <person name="Cao J."/>
            <person name="Asan"/>
            <person name="Wu Z."/>
            <person name="Zhang J."/>
            <person name="Cai Q."/>
            <person name="Bai Y."/>
            <person name="Zhao B."/>
            <person name="Han Y."/>
            <person name="Li Y."/>
            <person name="Li X."/>
            <person name="Wang S."/>
            <person name="Shi Q."/>
            <person name="Liu S."/>
            <person name="Cho W.K."/>
            <person name="Kim J.Y."/>
            <person name="Xu Y."/>
            <person name="Heller-Uszynska K."/>
            <person name="Miao H."/>
            <person name="Cheng Z."/>
            <person name="Zhang S."/>
            <person name="Wu J."/>
            <person name="Yang Y."/>
            <person name="Kang H."/>
            <person name="Li M."/>
            <person name="Liang H."/>
            <person name="Ren X."/>
            <person name="Shi Z."/>
            <person name="Wen M."/>
            <person name="Jian M."/>
            <person name="Yang H."/>
            <person name="Zhang G."/>
            <person name="Yang Z."/>
            <person name="Chen R."/>
            <person name="Liu S."/>
            <person name="Li J."/>
            <person name="Ma L."/>
            <person name="Liu H."/>
            <person name="Zhou Y."/>
            <person name="Zhao J."/>
            <person name="Fang X."/>
            <person name="Li G."/>
            <person name="Fang L."/>
            <person name="Li Y."/>
            <person name="Liu D."/>
            <person name="Zheng H."/>
            <person name="Zhang Y."/>
            <person name="Qin N."/>
            <person name="Li Z."/>
            <person name="Yang G."/>
            <person name="Yang S."/>
            <person name="Bolund L."/>
            <person name="Kristiansen K."/>
            <person name="Zheng H."/>
            <person name="Li S."/>
            <person name="Zhang X."/>
            <person name="Yang H."/>
            <person name="Wang J."/>
            <person name="Sun R."/>
            <person name="Zhang B."/>
            <person name="Jiang S."/>
            <person name="Wang J."/>
            <person name="Du Y."/>
            <person name="Li S."/>
        </authorList>
    </citation>
    <scope>NUCLEOTIDE SEQUENCE [LARGE SCALE GENOMIC DNA]</scope>
    <source>
        <strain evidence="3">cv. 9930</strain>
    </source>
</reference>
<feature type="compositionally biased region" description="Polar residues" evidence="1">
    <location>
        <begin position="1"/>
        <end position="18"/>
    </location>
</feature>
<dbReference type="Gramene" id="KGN59388">
    <property type="protein sequence ID" value="KGN59388"/>
    <property type="gene ID" value="Csa_3G816010"/>
</dbReference>
<keyword evidence="3" id="KW-1185">Reference proteome</keyword>
<sequence>MRSSSNHTTTSHILNQVLSHREKDNKSPRVKKWKTWSKASDHTKNWQTLQQGCMWKF</sequence>
<accession>A0A0A0LC49</accession>
<reference evidence="2 3" key="3">
    <citation type="journal article" date="2010" name="BMC Genomics">
        <title>Transcriptome sequencing and comparative analysis of cucumber flowers with different sex types.</title>
        <authorList>
            <person name="Guo S."/>
            <person name="Zheng Y."/>
            <person name="Joung J.G."/>
            <person name="Liu S."/>
            <person name="Zhang Z."/>
            <person name="Crasta O.R."/>
            <person name="Sobral B.W."/>
            <person name="Xu Y."/>
            <person name="Huang S."/>
            <person name="Fei Z."/>
        </authorList>
    </citation>
    <scope>NUCLEOTIDE SEQUENCE [LARGE SCALE GENOMIC DNA]</scope>
    <source>
        <strain evidence="3">cv. 9930</strain>
    </source>
</reference>
<evidence type="ECO:0000256" key="1">
    <source>
        <dbReference type="SAM" id="MobiDB-lite"/>
    </source>
</evidence>
<evidence type="ECO:0000313" key="3">
    <source>
        <dbReference type="Proteomes" id="UP000029981"/>
    </source>
</evidence>
<protein>
    <submittedName>
        <fullName evidence="2">Uncharacterized protein</fullName>
    </submittedName>
</protein>
<proteinExistence type="predicted"/>